<dbReference type="EnsemblMetazoa" id="CapteT112188">
    <property type="protein sequence ID" value="CapteP112188"/>
    <property type="gene ID" value="CapteG112188"/>
</dbReference>
<protein>
    <recommendedName>
        <fullName evidence="11">Neurotransmitter-gated ion-channel ligand-binding domain-containing protein</fullName>
    </recommendedName>
</protein>
<comment type="similarity">
    <text evidence="5">Belongs to the ligand-gated ion channel (TC 1.A.9) family.</text>
</comment>
<name>R7UAI9_CAPTE</name>
<dbReference type="AlphaFoldDB" id="R7UAI9"/>
<feature type="domain" description="Neurotransmitter-gated ion-channel transmembrane" evidence="7">
    <location>
        <begin position="167"/>
        <end position="291"/>
    </location>
</feature>
<dbReference type="EMBL" id="AMQN01001536">
    <property type="status" value="NOT_ANNOTATED_CDS"/>
    <property type="molecule type" value="Genomic_DNA"/>
</dbReference>
<keyword evidence="5" id="KW-0406">Ion transport</keyword>
<dbReference type="OMA" id="WTVIANT"/>
<dbReference type="PRINTS" id="PR00252">
    <property type="entry name" value="NRIONCHANNEL"/>
</dbReference>
<evidence type="ECO:0000256" key="5">
    <source>
        <dbReference type="RuleBase" id="RU000687"/>
    </source>
</evidence>
<dbReference type="CDD" id="cd18989">
    <property type="entry name" value="LGIC_ECD_cation"/>
    <property type="match status" value="1"/>
</dbReference>
<evidence type="ECO:0000259" key="6">
    <source>
        <dbReference type="Pfam" id="PF02931"/>
    </source>
</evidence>
<dbReference type="Proteomes" id="UP000014760">
    <property type="component" value="Unassembled WGS sequence"/>
</dbReference>
<evidence type="ECO:0000313" key="9">
    <source>
        <dbReference type="EnsemblMetazoa" id="CapteP112188"/>
    </source>
</evidence>
<keyword evidence="5" id="KW-0813">Transport</keyword>
<evidence type="ECO:0008006" key="11">
    <source>
        <dbReference type="Google" id="ProtNLM"/>
    </source>
</evidence>
<keyword evidence="2 5" id="KW-0812">Transmembrane</keyword>
<reference evidence="8 10" key="2">
    <citation type="journal article" date="2013" name="Nature">
        <title>Insights into bilaterian evolution from three spiralian genomes.</title>
        <authorList>
            <person name="Simakov O."/>
            <person name="Marletaz F."/>
            <person name="Cho S.J."/>
            <person name="Edsinger-Gonzales E."/>
            <person name="Havlak P."/>
            <person name="Hellsten U."/>
            <person name="Kuo D.H."/>
            <person name="Larsson T."/>
            <person name="Lv J."/>
            <person name="Arendt D."/>
            <person name="Savage R."/>
            <person name="Osoegawa K."/>
            <person name="de Jong P."/>
            <person name="Grimwood J."/>
            <person name="Chapman J.A."/>
            <person name="Shapiro H."/>
            <person name="Aerts A."/>
            <person name="Otillar R.P."/>
            <person name="Terry A.Y."/>
            <person name="Boore J.L."/>
            <person name="Grigoriev I.V."/>
            <person name="Lindberg D.R."/>
            <person name="Seaver E.C."/>
            <person name="Weisblat D.A."/>
            <person name="Putnam N.H."/>
            <person name="Rokhsar D.S."/>
        </authorList>
    </citation>
    <scope>NUCLEOTIDE SEQUENCE</scope>
    <source>
        <strain evidence="8 10">I ESC-2004</strain>
    </source>
</reference>
<keyword evidence="4 5" id="KW-0472">Membrane</keyword>
<evidence type="ECO:0000313" key="8">
    <source>
        <dbReference type="EMBL" id="ELU03146.1"/>
    </source>
</evidence>
<keyword evidence="3 5" id="KW-1133">Transmembrane helix</keyword>
<evidence type="ECO:0000256" key="4">
    <source>
        <dbReference type="ARBA" id="ARBA00023136"/>
    </source>
</evidence>
<dbReference type="Pfam" id="PF02932">
    <property type="entry name" value="Neur_chan_memb"/>
    <property type="match status" value="1"/>
</dbReference>
<dbReference type="Gene3D" id="2.70.170.10">
    <property type="entry name" value="Neurotransmitter-gated ion-channel ligand-binding domain"/>
    <property type="match status" value="1"/>
</dbReference>
<evidence type="ECO:0000256" key="3">
    <source>
        <dbReference type="ARBA" id="ARBA00022989"/>
    </source>
</evidence>
<feature type="non-terminal residue" evidence="8">
    <location>
        <position position="1"/>
    </location>
</feature>
<dbReference type="InterPro" id="IPR006202">
    <property type="entry name" value="Neur_chan_lig-bd"/>
</dbReference>
<gene>
    <name evidence="8" type="ORF">CAPTEDRAFT_112188</name>
</gene>
<dbReference type="SUPFAM" id="SSF63712">
    <property type="entry name" value="Nicotinic receptor ligand binding domain-like"/>
    <property type="match status" value="1"/>
</dbReference>
<feature type="transmembrane region" description="Helical" evidence="5">
    <location>
        <begin position="191"/>
        <end position="209"/>
    </location>
</feature>
<dbReference type="InterPro" id="IPR038050">
    <property type="entry name" value="Neuro_actylchol_rec"/>
</dbReference>
<dbReference type="GO" id="GO:0004888">
    <property type="term" value="F:transmembrane signaling receptor activity"/>
    <property type="evidence" value="ECO:0007669"/>
    <property type="project" value="InterPro"/>
</dbReference>
<dbReference type="InterPro" id="IPR006029">
    <property type="entry name" value="Neurotrans-gated_channel_TM"/>
</dbReference>
<keyword evidence="10" id="KW-1185">Reference proteome</keyword>
<dbReference type="HOGENOM" id="CLU_018074_2_1_1"/>
<dbReference type="InterPro" id="IPR036734">
    <property type="entry name" value="Neur_chan_lig-bd_sf"/>
</dbReference>
<dbReference type="Gene3D" id="1.20.58.390">
    <property type="entry name" value="Neurotransmitter-gated ion-channel transmembrane domain"/>
    <property type="match status" value="1"/>
</dbReference>
<dbReference type="InterPro" id="IPR006201">
    <property type="entry name" value="Neur_channel"/>
</dbReference>
<dbReference type="PROSITE" id="PS00236">
    <property type="entry name" value="NEUROTR_ION_CHANNEL"/>
    <property type="match status" value="1"/>
</dbReference>
<feature type="transmembrane region" description="Helical" evidence="5">
    <location>
        <begin position="221"/>
        <end position="248"/>
    </location>
</feature>
<dbReference type="GO" id="GO:0016020">
    <property type="term" value="C:membrane"/>
    <property type="evidence" value="ECO:0007669"/>
    <property type="project" value="UniProtKB-SubCell"/>
</dbReference>
<feature type="transmembrane region" description="Helical" evidence="5">
    <location>
        <begin position="160"/>
        <end position="179"/>
    </location>
</feature>
<sequence length="312" mass="35860">WQDQRLRWNPEDFDGLSEIKVDPNVLWIPDLMSIQSAAMTLLFNSSLPVSLHHDGRITWKPRVILPIICSLNLHLFPFDEQTCRFELISWSHTELQVTLWFQEQVEELELVPGLSLDAFDRNPAWDIKETHGRQYKVQHGCCIDRYWHLGIYIRLRRGSLFYIVNVLTPILGIYTVTLMSFCLPCESSEKIALSLTSMLSLTMFEMFLMEVLPETSTTLPLLSFITIFTFCASFVGVVTQVIALNVCFRGSYLSEMPGYTKTIVGQMSRLFCMQMLDEKEADDVEEDAGAEGDDATYVKRCLTQRTRAKKVS</sequence>
<dbReference type="STRING" id="283909.R7UAI9"/>
<dbReference type="EMBL" id="KB303456">
    <property type="protein sequence ID" value="ELU03146.1"/>
    <property type="molecule type" value="Genomic_DNA"/>
</dbReference>
<evidence type="ECO:0000256" key="1">
    <source>
        <dbReference type="ARBA" id="ARBA00004141"/>
    </source>
</evidence>
<evidence type="ECO:0000313" key="10">
    <source>
        <dbReference type="Proteomes" id="UP000014760"/>
    </source>
</evidence>
<evidence type="ECO:0000256" key="2">
    <source>
        <dbReference type="ARBA" id="ARBA00022692"/>
    </source>
</evidence>
<evidence type="ECO:0000259" key="7">
    <source>
        <dbReference type="Pfam" id="PF02932"/>
    </source>
</evidence>
<dbReference type="InterPro" id="IPR018000">
    <property type="entry name" value="Neurotransmitter_ion_chnl_CS"/>
</dbReference>
<dbReference type="Pfam" id="PF02931">
    <property type="entry name" value="Neur_chan_LBD"/>
    <property type="match status" value="1"/>
</dbReference>
<comment type="subcellular location">
    <subcellularLocation>
        <location evidence="1">Membrane</location>
        <topology evidence="1">Multi-pass membrane protein</topology>
    </subcellularLocation>
</comment>
<comment type="caution">
    <text evidence="5">Lacks conserved residue(s) required for the propagation of feature annotation.</text>
</comment>
<dbReference type="PANTHER" id="PTHR18945">
    <property type="entry name" value="NEUROTRANSMITTER GATED ION CHANNEL"/>
    <property type="match status" value="1"/>
</dbReference>
<organism evidence="8">
    <name type="scientific">Capitella teleta</name>
    <name type="common">Polychaete worm</name>
    <dbReference type="NCBI Taxonomy" id="283909"/>
    <lineage>
        <taxon>Eukaryota</taxon>
        <taxon>Metazoa</taxon>
        <taxon>Spiralia</taxon>
        <taxon>Lophotrochozoa</taxon>
        <taxon>Annelida</taxon>
        <taxon>Polychaeta</taxon>
        <taxon>Sedentaria</taxon>
        <taxon>Scolecida</taxon>
        <taxon>Capitellidae</taxon>
        <taxon>Capitella</taxon>
    </lineage>
</organism>
<proteinExistence type="inferred from homology"/>
<feature type="domain" description="Neurotransmitter-gated ion-channel ligand-binding" evidence="6">
    <location>
        <begin position="1"/>
        <end position="157"/>
    </location>
</feature>
<reference evidence="10" key="1">
    <citation type="submission" date="2012-12" db="EMBL/GenBank/DDBJ databases">
        <authorList>
            <person name="Hellsten U."/>
            <person name="Grimwood J."/>
            <person name="Chapman J.A."/>
            <person name="Shapiro H."/>
            <person name="Aerts A."/>
            <person name="Otillar R.P."/>
            <person name="Terry A.Y."/>
            <person name="Boore J.L."/>
            <person name="Simakov O."/>
            <person name="Marletaz F."/>
            <person name="Cho S.-J."/>
            <person name="Edsinger-Gonzales E."/>
            <person name="Havlak P."/>
            <person name="Kuo D.-H."/>
            <person name="Larsson T."/>
            <person name="Lv J."/>
            <person name="Arendt D."/>
            <person name="Savage R."/>
            <person name="Osoegawa K."/>
            <person name="de Jong P."/>
            <person name="Lindberg D.R."/>
            <person name="Seaver E.C."/>
            <person name="Weisblat D.A."/>
            <person name="Putnam N.H."/>
            <person name="Grigoriev I.V."/>
            <person name="Rokhsar D.S."/>
        </authorList>
    </citation>
    <scope>NUCLEOTIDE SEQUENCE</scope>
    <source>
        <strain evidence="10">I ESC-2004</strain>
    </source>
</reference>
<accession>R7UAI9</accession>
<dbReference type="OrthoDB" id="5975154at2759"/>
<keyword evidence="5" id="KW-0407">Ion channel</keyword>
<dbReference type="GO" id="GO:0005230">
    <property type="term" value="F:extracellular ligand-gated monoatomic ion channel activity"/>
    <property type="evidence" value="ECO:0007669"/>
    <property type="project" value="InterPro"/>
</dbReference>
<dbReference type="InterPro" id="IPR036719">
    <property type="entry name" value="Neuro-gated_channel_TM_sf"/>
</dbReference>
<dbReference type="SUPFAM" id="SSF90112">
    <property type="entry name" value="Neurotransmitter-gated ion-channel transmembrane pore"/>
    <property type="match status" value="1"/>
</dbReference>
<reference evidence="9" key="3">
    <citation type="submission" date="2015-06" db="UniProtKB">
        <authorList>
            <consortium name="EnsemblMetazoa"/>
        </authorList>
    </citation>
    <scope>IDENTIFICATION</scope>
</reference>